<evidence type="ECO:0000259" key="2">
    <source>
        <dbReference type="Pfam" id="PF19026"/>
    </source>
</evidence>
<dbReference type="EMBL" id="JBFMKM010000009">
    <property type="protein sequence ID" value="KAL1303861.1"/>
    <property type="molecule type" value="Genomic_DNA"/>
</dbReference>
<name>A0ABR3PDP5_9PEZI</name>
<dbReference type="Pfam" id="PF19026">
    <property type="entry name" value="UBA_HYPK"/>
    <property type="match status" value="1"/>
</dbReference>
<feature type="region of interest" description="Disordered" evidence="1">
    <location>
        <begin position="1"/>
        <end position="22"/>
    </location>
</feature>
<feature type="compositionally biased region" description="Basic and acidic residues" evidence="1">
    <location>
        <begin position="11"/>
        <end position="22"/>
    </location>
</feature>
<accession>A0ABR3PDP5</accession>
<dbReference type="PANTHER" id="PTHR31184:SF2">
    <property type="entry name" value="HUNTINGTIN-INTERACTING PROTEIN K"/>
    <property type="match status" value="1"/>
</dbReference>
<dbReference type="InterPro" id="IPR052617">
    <property type="entry name" value="Huntingtin-int_K"/>
</dbReference>
<dbReference type="GeneID" id="95974020"/>
<evidence type="ECO:0000313" key="3">
    <source>
        <dbReference type="EMBL" id="KAL1303861.1"/>
    </source>
</evidence>
<keyword evidence="4" id="KW-1185">Reference proteome</keyword>
<evidence type="ECO:0000313" key="4">
    <source>
        <dbReference type="Proteomes" id="UP001562354"/>
    </source>
</evidence>
<dbReference type="Proteomes" id="UP001562354">
    <property type="component" value="Unassembled WGS sequence"/>
</dbReference>
<evidence type="ECO:0000256" key="1">
    <source>
        <dbReference type="SAM" id="MobiDB-lite"/>
    </source>
</evidence>
<protein>
    <recommendedName>
        <fullName evidence="2">Nascent polypeptide-associated complex subunit alpha-like UBA domain-containing protein</fullName>
    </recommendedName>
</protein>
<proteinExistence type="predicted"/>
<comment type="caution">
    <text evidence="3">The sequence shown here is derived from an EMBL/GenBank/DDBJ whole genome shotgun (WGS) entry which is preliminary data.</text>
</comment>
<gene>
    <name evidence="3" type="ORF">AAFC00_000317</name>
</gene>
<dbReference type="RefSeq" id="XP_069200136.1">
    <property type="nucleotide sequence ID" value="XM_069342762.1"/>
</dbReference>
<dbReference type="CDD" id="cd14361">
    <property type="entry name" value="UBA_HYPK"/>
    <property type="match status" value="1"/>
</dbReference>
<feature type="domain" description="Nascent polypeptide-associated complex subunit alpha-like UBA" evidence="2">
    <location>
        <begin position="80"/>
        <end position="118"/>
    </location>
</feature>
<organism evidence="3 4">
    <name type="scientific">Neodothiora populina</name>
    <dbReference type="NCBI Taxonomy" id="2781224"/>
    <lineage>
        <taxon>Eukaryota</taxon>
        <taxon>Fungi</taxon>
        <taxon>Dikarya</taxon>
        <taxon>Ascomycota</taxon>
        <taxon>Pezizomycotina</taxon>
        <taxon>Dothideomycetes</taxon>
        <taxon>Dothideomycetidae</taxon>
        <taxon>Dothideales</taxon>
        <taxon>Dothioraceae</taxon>
        <taxon>Neodothiora</taxon>
    </lineage>
</organism>
<dbReference type="InterPro" id="IPR044034">
    <property type="entry name" value="NAC-like_UBA"/>
</dbReference>
<dbReference type="PANTHER" id="PTHR31184">
    <property type="entry name" value="HUNTINGTIN-INTERACTING PROTEIN K FAMILY MEMBER"/>
    <property type="match status" value="1"/>
</dbReference>
<sequence length="122" mass="12953">MAEPQPTDIQEGDHVPSAEDRKAAAALSNLDANTESNNASRQADTEALGRAMQDLNVRSDATAGAQQEGVNSAVTRKVAKVDATDVTLLVQQLDIPKSKATELLKRNNADVTQSISAWLQAL</sequence>
<dbReference type="InterPro" id="IPR038922">
    <property type="entry name" value="HYPK_UBA"/>
</dbReference>
<reference evidence="3 4" key="1">
    <citation type="submission" date="2024-07" db="EMBL/GenBank/DDBJ databases">
        <title>Draft sequence of the Neodothiora populina.</title>
        <authorList>
            <person name="Drown D.D."/>
            <person name="Schuette U.S."/>
            <person name="Buechlein A.B."/>
            <person name="Rusch D.R."/>
            <person name="Winton L.W."/>
            <person name="Adams G.A."/>
        </authorList>
    </citation>
    <scope>NUCLEOTIDE SEQUENCE [LARGE SCALE GENOMIC DNA]</scope>
    <source>
        <strain evidence="3 4">CPC 39397</strain>
    </source>
</reference>